<name>A0ABN8Q7Z7_9CNID</name>
<evidence type="ECO:0000313" key="2">
    <source>
        <dbReference type="Proteomes" id="UP001159405"/>
    </source>
</evidence>
<gene>
    <name evidence="1" type="ORF">PLOB_00003265</name>
</gene>
<protein>
    <submittedName>
        <fullName evidence="1">Uncharacterized protein</fullName>
    </submittedName>
</protein>
<evidence type="ECO:0000313" key="1">
    <source>
        <dbReference type="EMBL" id="CAH3158584.1"/>
    </source>
</evidence>
<dbReference type="Proteomes" id="UP001159405">
    <property type="component" value="Unassembled WGS sequence"/>
</dbReference>
<comment type="caution">
    <text evidence="1">The sequence shown here is derived from an EMBL/GenBank/DDBJ whole genome shotgun (WGS) entry which is preliminary data.</text>
</comment>
<organism evidence="1 2">
    <name type="scientific">Porites lobata</name>
    <dbReference type="NCBI Taxonomy" id="104759"/>
    <lineage>
        <taxon>Eukaryota</taxon>
        <taxon>Metazoa</taxon>
        <taxon>Cnidaria</taxon>
        <taxon>Anthozoa</taxon>
        <taxon>Hexacorallia</taxon>
        <taxon>Scleractinia</taxon>
        <taxon>Fungiina</taxon>
        <taxon>Poritidae</taxon>
        <taxon>Porites</taxon>
    </lineage>
</organism>
<sequence>MAECTDGKNLETQLKKAALASACTLTGPTGFQTEDPHHGSFDETCCLCGGNFESVEDKVRRVRQEGSVYKWDEKEEGDEADRHAIDYDTSSHKMLLFIAKRMEFVYRTNHETTKYNRPLISGSLTLPTPLTAFTTFKPELNQFHIKKWPIKEYNFFLSDVETR</sequence>
<proteinExistence type="predicted"/>
<dbReference type="EMBL" id="CALNXK010000111">
    <property type="protein sequence ID" value="CAH3158584.1"/>
    <property type="molecule type" value="Genomic_DNA"/>
</dbReference>
<accession>A0ABN8Q7Z7</accession>
<reference evidence="1 2" key="1">
    <citation type="submission" date="2022-05" db="EMBL/GenBank/DDBJ databases">
        <authorList>
            <consortium name="Genoscope - CEA"/>
            <person name="William W."/>
        </authorList>
    </citation>
    <scope>NUCLEOTIDE SEQUENCE [LARGE SCALE GENOMIC DNA]</scope>
</reference>
<keyword evidence="2" id="KW-1185">Reference proteome</keyword>